<protein>
    <submittedName>
        <fullName evidence="1">LGFP repeat-containing protein</fullName>
    </submittedName>
</protein>
<name>A0A1I5LAG3_9ACTN</name>
<keyword evidence="2" id="KW-1185">Reference proteome</keyword>
<accession>A0A1I5LAG3</accession>
<dbReference type="Pfam" id="PF08310">
    <property type="entry name" value="LGFP"/>
    <property type="match status" value="3"/>
</dbReference>
<dbReference type="Proteomes" id="UP000198857">
    <property type="component" value="Unassembled WGS sequence"/>
</dbReference>
<proteinExistence type="predicted"/>
<reference evidence="2" key="1">
    <citation type="submission" date="2016-10" db="EMBL/GenBank/DDBJ databases">
        <authorList>
            <person name="Varghese N."/>
            <person name="Submissions S."/>
        </authorList>
    </citation>
    <scope>NUCLEOTIDE SEQUENCE [LARGE SCALE GENOMIC DNA]</scope>
    <source>
        <strain evidence="2">DSM 44208</strain>
    </source>
</reference>
<sequence length="445" mass="47408">MRLRPRLLTAGVFVLGLALVAAVVSLPSSRDLRESANLSLFDPGNIISDGVFYDSSTMGVDAIQTFLNAKGSGCTGSTCLKNYRQDTVTRAGDGYCNGYQGVGQEGAAAIIRKVAVSCGINPQVLLVTLQKEQGLITSTGPSSTILRKAMGFGCPDTPEGCDAQYYGFHNQLYMAARQFKLYQARPTRYGYRAGLTNTIAYYPNNPACGSARVYIQNQATAGLYNYTPYVPNQAALNAGYGRGDGCSSYGNRNFFNYFTDWFGTTQTSGGAAVLAKYESLRAAGVDIGAPTADVRCDLPGGGCVRSYAYGDIYWSRYTGAHVVRGDILARYKVLGGPGLLGYPTGDDTAAPWNTGFFVDFEHGSIYWSSATGAWEVRGEMLAKWRSLGAQAGYLGYPVGGNTATADGGFSSDFQYGSLYWSSATGARVVRGEILRAYRAAGGPGV</sequence>
<dbReference type="InterPro" id="IPR013207">
    <property type="entry name" value="LGFP"/>
</dbReference>
<evidence type="ECO:0000313" key="1">
    <source>
        <dbReference type="EMBL" id="SFO94142.1"/>
    </source>
</evidence>
<dbReference type="AlphaFoldDB" id="A0A1I5LAG3"/>
<evidence type="ECO:0000313" key="2">
    <source>
        <dbReference type="Proteomes" id="UP000198857"/>
    </source>
</evidence>
<dbReference type="RefSeq" id="WP_211202806.1">
    <property type="nucleotide sequence ID" value="NZ_FOWQ01000002.1"/>
</dbReference>
<feature type="non-terminal residue" evidence="1">
    <location>
        <position position="445"/>
    </location>
</feature>
<dbReference type="STRING" id="1523247.SAMN05660464_1637"/>
<dbReference type="EMBL" id="FOWQ01000002">
    <property type="protein sequence ID" value="SFO94142.1"/>
    <property type="molecule type" value="Genomic_DNA"/>
</dbReference>
<gene>
    <name evidence="1" type="ORF">SAMN05660464_1637</name>
</gene>
<organism evidence="1 2">
    <name type="scientific">Geodermatophilus dictyosporus</name>
    <dbReference type="NCBI Taxonomy" id="1523247"/>
    <lineage>
        <taxon>Bacteria</taxon>
        <taxon>Bacillati</taxon>
        <taxon>Actinomycetota</taxon>
        <taxon>Actinomycetes</taxon>
        <taxon>Geodermatophilales</taxon>
        <taxon>Geodermatophilaceae</taxon>
        <taxon>Geodermatophilus</taxon>
    </lineage>
</organism>